<dbReference type="OrthoDB" id="3172126at2"/>
<keyword evidence="2" id="KW-1185">Reference proteome</keyword>
<dbReference type="EMBL" id="MWWW01000008">
    <property type="protein sequence ID" value="OZG60438.1"/>
    <property type="molecule type" value="Genomic_DNA"/>
</dbReference>
<evidence type="ECO:0000313" key="1">
    <source>
        <dbReference type="EMBL" id="OZG60438.1"/>
    </source>
</evidence>
<name>A0A261FMU9_9BIFI</name>
<gene>
    <name evidence="1" type="ORF">BMYO_0899</name>
</gene>
<proteinExistence type="predicted"/>
<dbReference type="RefSeq" id="WP_143249115.1">
    <property type="nucleotide sequence ID" value="NZ_MWWW01000008.1"/>
</dbReference>
<accession>A0A261FMU9</accession>
<sequence>MRAQQQRSCVFAANDAEGKALRRRTRDGELVSPHRGLFIDAQYWKTLNGADKVKHIVRCLSQRHPSWVFAGPTAVAIHGFAHQWSIHSAVYIASSVNAGHGAKGVHRIFMTDLPAVEIQGIPVTSVARTLVDCGLMLPFASALPIFDSAFRNGHEASAVRAICSALHRDTAAVERLLTHANPLSENGGESLARAVMIEMGFAVPQLQHIFANPQNAGEWYRVDFAWLFPGGYTVVAEYDGVAKYVDPAMTGRKTIQAVVHQQSERERRLYAWGVSRIVRFTFDDVVHRQPLADKLAGVGIPRVGGVP</sequence>
<protein>
    <submittedName>
        <fullName evidence="1">CTP synthase</fullName>
    </submittedName>
</protein>
<reference evidence="1 2" key="1">
    <citation type="journal article" date="2017" name="BMC Genomics">
        <title>Comparative genomic and phylogenomic analyses of the Bifidobacteriaceae family.</title>
        <authorList>
            <person name="Lugli G.A."/>
            <person name="Milani C."/>
            <person name="Turroni F."/>
            <person name="Duranti S."/>
            <person name="Mancabelli L."/>
            <person name="Mangifesta M."/>
            <person name="Ferrario C."/>
            <person name="Modesto M."/>
            <person name="Mattarelli P."/>
            <person name="Jiri K."/>
            <person name="van Sinderen D."/>
            <person name="Ventura M."/>
        </authorList>
    </citation>
    <scope>NUCLEOTIDE SEQUENCE [LARGE SCALE GENOMIC DNA]</scope>
    <source>
        <strain evidence="1 2">DSM 100196</strain>
    </source>
</reference>
<evidence type="ECO:0000313" key="2">
    <source>
        <dbReference type="Proteomes" id="UP000216871"/>
    </source>
</evidence>
<dbReference type="AlphaFoldDB" id="A0A261FMU9"/>
<organism evidence="1 2">
    <name type="scientific">Bifidobacterium myosotis</name>
    <dbReference type="NCBI Taxonomy" id="1630166"/>
    <lineage>
        <taxon>Bacteria</taxon>
        <taxon>Bacillati</taxon>
        <taxon>Actinomycetota</taxon>
        <taxon>Actinomycetes</taxon>
        <taxon>Bifidobacteriales</taxon>
        <taxon>Bifidobacteriaceae</taxon>
        <taxon>Bifidobacterium</taxon>
    </lineage>
</organism>
<comment type="caution">
    <text evidence="1">The sequence shown here is derived from an EMBL/GenBank/DDBJ whole genome shotgun (WGS) entry which is preliminary data.</text>
</comment>
<dbReference type="Proteomes" id="UP000216871">
    <property type="component" value="Unassembled WGS sequence"/>
</dbReference>